<proteinExistence type="predicted"/>
<feature type="transmembrane region" description="Helical" evidence="6">
    <location>
        <begin position="159"/>
        <end position="181"/>
    </location>
</feature>
<dbReference type="Gene3D" id="1.20.1250.20">
    <property type="entry name" value="MFS general substrate transporter like domains"/>
    <property type="match status" value="2"/>
</dbReference>
<reference evidence="9 10" key="1">
    <citation type="submission" date="2018-11" db="EMBL/GenBank/DDBJ databases">
        <authorList>
            <person name="Huo Y."/>
        </authorList>
    </citation>
    <scope>NUCLEOTIDE SEQUENCE [LARGE SCALE GENOMIC DNA]</scope>
    <source>
        <strain evidence="9 10">CCBAU 33202</strain>
    </source>
</reference>
<gene>
    <name evidence="9" type="ORF">EFB14_24195</name>
    <name evidence="8" type="ORF">GGQ65_004493</name>
</gene>
<evidence type="ECO:0000256" key="5">
    <source>
        <dbReference type="ARBA" id="ARBA00023136"/>
    </source>
</evidence>
<feature type="transmembrane region" description="Helical" evidence="6">
    <location>
        <begin position="98"/>
        <end position="117"/>
    </location>
</feature>
<evidence type="ECO:0000256" key="4">
    <source>
        <dbReference type="ARBA" id="ARBA00022989"/>
    </source>
</evidence>
<dbReference type="Proteomes" id="UP000545490">
    <property type="component" value="Unassembled WGS sequence"/>
</dbReference>
<accession>A0A7W6BDX6</accession>
<dbReference type="GO" id="GO:0005886">
    <property type="term" value="C:plasma membrane"/>
    <property type="evidence" value="ECO:0007669"/>
    <property type="project" value="TreeGrafter"/>
</dbReference>
<dbReference type="InterPro" id="IPR011701">
    <property type="entry name" value="MFS"/>
</dbReference>
<feature type="transmembrane region" description="Helical" evidence="6">
    <location>
        <begin position="413"/>
        <end position="433"/>
    </location>
</feature>
<evidence type="ECO:0000256" key="3">
    <source>
        <dbReference type="ARBA" id="ARBA00022692"/>
    </source>
</evidence>
<feature type="transmembrane region" description="Helical" evidence="6">
    <location>
        <begin position="256"/>
        <end position="277"/>
    </location>
</feature>
<comment type="subcellular location">
    <subcellularLocation>
        <location evidence="1">Membrane</location>
        <topology evidence="1">Multi-pass membrane protein</topology>
    </subcellularLocation>
</comment>
<dbReference type="InterPro" id="IPR020846">
    <property type="entry name" value="MFS_dom"/>
</dbReference>
<feature type="transmembrane region" description="Helical" evidence="6">
    <location>
        <begin position="289"/>
        <end position="310"/>
    </location>
</feature>
<dbReference type="AlphaFoldDB" id="A0A7W6BDX6"/>
<evidence type="ECO:0000313" key="8">
    <source>
        <dbReference type="EMBL" id="MBB3917177.1"/>
    </source>
</evidence>
<evidence type="ECO:0000313" key="9">
    <source>
        <dbReference type="EMBL" id="RUM10342.1"/>
    </source>
</evidence>
<evidence type="ECO:0000313" key="10">
    <source>
        <dbReference type="Proteomes" id="UP000272004"/>
    </source>
</evidence>
<keyword evidence="5 6" id="KW-0472">Membrane</keyword>
<name>A0A7W6BDX6_9HYPH</name>
<dbReference type="PROSITE" id="PS50850">
    <property type="entry name" value="MFS"/>
    <property type="match status" value="1"/>
</dbReference>
<feature type="transmembrane region" description="Helical" evidence="6">
    <location>
        <begin position="193"/>
        <end position="213"/>
    </location>
</feature>
<keyword evidence="10" id="KW-1185">Reference proteome</keyword>
<feature type="transmembrane region" description="Helical" evidence="6">
    <location>
        <begin position="347"/>
        <end position="367"/>
    </location>
</feature>
<reference evidence="8 11" key="2">
    <citation type="submission" date="2020-08" db="EMBL/GenBank/DDBJ databases">
        <title>Genomic Encyclopedia of Type Strains, Phase IV (KMG-IV): sequencing the most valuable type-strain genomes for metagenomic binning, comparative biology and taxonomic classification.</title>
        <authorList>
            <person name="Goeker M."/>
        </authorList>
    </citation>
    <scope>NUCLEOTIDE SEQUENCE [LARGE SCALE GENOMIC DNA]</scope>
    <source>
        <strain evidence="8 11">DSM 19331</strain>
    </source>
</reference>
<evidence type="ECO:0000259" key="7">
    <source>
        <dbReference type="PROSITE" id="PS50850"/>
    </source>
</evidence>
<dbReference type="Proteomes" id="UP000272004">
    <property type="component" value="Unassembled WGS sequence"/>
</dbReference>
<keyword evidence="2" id="KW-0813">Transport</keyword>
<keyword evidence="4 6" id="KW-1133">Transmembrane helix</keyword>
<feature type="transmembrane region" description="Helical" evidence="6">
    <location>
        <begin position="66"/>
        <end position="86"/>
    </location>
</feature>
<evidence type="ECO:0000256" key="6">
    <source>
        <dbReference type="SAM" id="Phobius"/>
    </source>
</evidence>
<dbReference type="PANTHER" id="PTHR43791">
    <property type="entry name" value="PERMEASE-RELATED"/>
    <property type="match status" value="1"/>
</dbReference>
<keyword evidence="3 6" id="KW-0812">Transmembrane</keyword>
<feature type="transmembrane region" description="Helical" evidence="6">
    <location>
        <begin position="28"/>
        <end position="46"/>
    </location>
</feature>
<organism evidence="8 11">
    <name type="scientific">Rhizobium fabae</name>
    <dbReference type="NCBI Taxonomy" id="573179"/>
    <lineage>
        <taxon>Bacteria</taxon>
        <taxon>Pseudomonadati</taxon>
        <taxon>Pseudomonadota</taxon>
        <taxon>Alphaproteobacteria</taxon>
        <taxon>Hyphomicrobiales</taxon>
        <taxon>Rhizobiaceae</taxon>
        <taxon>Rhizobium/Agrobacterium group</taxon>
        <taxon>Rhizobium</taxon>
    </lineage>
</organism>
<comment type="caution">
    <text evidence="8">The sequence shown here is derived from an EMBL/GenBank/DDBJ whole genome shotgun (WGS) entry which is preliminary data.</text>
</comment>
<dbReference type="RefSeq" id="WP_126829176.1">
    <property type="nucleotide sequence ID" value="NZ_JACIDG010000012.1"/>
</dbReference>
<dbReference type="FunFam" id="1.20.1250.20:FF:000018">
    <property type="entry name" value="MFS transporter permease"/>
    <property type="match status" value="1"/>
</dbReference>
<evidence type="ECO:0000256" key="2">
    <source>
        <dbReference type="ARBA" id="ARBA00022448"/>
    </source>
</evidence>
<feature type="domain" description="Major facilitator superfamily (MFS) profile" evidence="7">
    <location>
        <begin position="32"/>
        <end position="438"/>
    </location>
</feature>
<dbReference type="SUPFAM" id="SSF103473">
    <property type="entry name" value="MFS general substrate transporter"/>
    <property type="match status" value="1"/>
</dbReference>
<dbReference type="GO" id="GO:0022857">
    <property type="term" value="F:transmembrane transporter activity"/>
    <property type="evidence" value="ECO:0007669"/>
    <property type="project" value="InterPro"/>
</dbReference>
<evidence type="ECO:0000256" key="1">
    <source>
        <dbReference type="ARBA" id="ARBA00004141"/>
    </source>
</evidence>
<feature type="transmembrane region" description="Helical" evidence="6">
    <location>
        <begin position="322"/>
        <end position="341"/>
    </location>
</feature>
<dbReference type="EMBL" id="JACIDG010000012">
    <property type="protein sequence ID" value="MBB3917177.1"/>
    <property type="molecule type" value="Genomic_DNA"/>
</dbReference>
<dbReference type="InterPro" id="IPR036259">
    <property type="entry name" value="MFS_trans_sf"/>
</dbReference>
<feature type="transmembrane region" description="Helical" evidence="6">
    <location>
        <begin position="123"/>
        <end position="147"/>
    </location>
</feature>
<dbReference type="Pfam" id="PF07690">
    <property type="entry name" value="MFS_1"/>
    <property type="match status" value="1"/>
</dbReference>
<dbReference type="PANTHER" id="PTHR43791:SF36">
    <property type="entry name" value="TRANSPORTER, PUTATIVE (AFU_ORTHOLOGUE AFUA_6G08340)-RELATED"/>
    <property type="match status" value="1"/>
</dbReference>
<sequence>MMERADNATISRVERVGEDTEDALYRKVTLRLLPILLACYTISYLDRINISFAKIPMNAELNFSEAVYGLGAGLFFIGYALAEVPSNLMLHRFGARRWLARILFTWGCISMAMLFVYSELSFYFLRIMLGIGEAGLFPGVIFYLLNWYPAHRRARITSLLYLAAPFAGVLGAPVSAFIIAGTHGALGMSGWQWMFLLEGLPAVLMALVVFKWLTNSIEEASWLSPSEKKTLRGNLNTEDLRKHDIDFRAIFSDKGVLLLAGILFGIVLSQTGVFFYMPSLIRNAGVTDTIELGILSAVPYGAAVVVMLLVNRHSDNVGERRWHLFASCMLGISGFIVSTVFKANIVLVVLGMSMAISGVMASLPVFWTLPTAVLKGKAAATGIAFVNSIGLTAGFVAPFIIGYLTTMTGSPDTGIYLVAAVWTVTALIALMYVKPKIV</sequence>
<dbReference type="CDD" id="cd17319">
    <property type="entry name" value="MFS_ExuT_GudP_like"/>
    <property type="match status" value="1"/>
</dbReference>
<protein>
    <submittedName>
        <fullName evidence="8">MFS family permease</fullName>
    </submittedName>
    <submittedName>
        <fullName evidence="9">MFS transporter</fullName>
    </submittedName>
</protein>
<feature type="transmembrane region" description="Helical" evidence="6">
    <location>
        <begin position="379"/>
        <end position="401"/>
    </location>
</feature>
<dbReference type="EMBL" id="RJJU01000013">
    <property type="protein sequence ID" value="RUM10342.1"/>
    <property type="molecule type" value="Genomic_DNA"/>
</dbReference>
<evidence type="ECO:0000313" key="11">
    <source>
        <dbReference type="Proteomes" id="UP000545490"/>
    </source>
</evidence>